<feature type="transmembrane region" description="Helical" evidence="1">
    <location>
        <begin position="12"/>
        <end position="35"/>
    </location>
</feature>
<feature type="transmembrane region" description="Helical" evidence="1">
    <location>
        <begin position="41"/>
        <end position="64"/>
    </location>
</feature>
<keyword evidence="1" id="KW-1133">Transmembrane helix</keyword>
<dbReference type="AlphaFoldDB" id="A0A8J4M2B7"/>
<dbReference type="EMBL" id="BOVK01000022">
    <property type="protein sequence ID" value="GIQ68960.1"/>
    <property type="molecule type" value="Genomic_DNA"/>
</dbReference>
<sequence length="100" mass="10929">MEKEPNQRSGKAGHVGQVILGILLLALLHVALFILTQWWNSGFLALVFIGVVQWLYVLPTVYILRRKGRTGLMQGVLIGAGLSFLLNAACFGLFVSGALY</sequence>
<name>A0A8J4M2B7_9BACL</name>
<protein>
    <submittedName>
        <fullName evidence="2">Uncharacterized protein</fullName>
    </submittedName>
</protein>
<evidence type="ECO:0000313" key="2">
    <source>
        <dbReference type="EMBL" id="GIQ68960.1"/>
    </source>
</evidence>
<proteinExistence type="predicted"/>
<keyword evidence="1" id="KW-0812">Transmembrane</keyword>
<feature type="transmembrane region" description="Helical" evidence="1">
    <location>
        <begin position="76"/>
        <end position="99"/>
    </location>
</feature>
<organism evidence="2 3">
    <name type="scientific">Xylanibacillus composti</name>
    <dbReference type="NCBI Taxonomy" id="1572762"/>
    <lineage>
        <taxon>Bacteria</taxon>
        <taxon>Bacillati</taxon>
        <taxon>Bacillota</taxon>
        <taxon>Bacilli</taxon>
        <taxon>Bacillales</taxon>
        <taxon>Paenibacillaceae</taxon>
        <taxon>Xylanibacillus</taxon>
    </lineage>
</organism>
<accession>A0A8J4M2B7</accession>
<dbReference type="Proteomes" id="UP000677918">
    <property type="component" value="Unassembled WGS sequence"/>
</dbReference>
<reference evidence="2" key="1">
    <citation type="submission" date="2021-04" db="EMBL/GenBank/DDBJ databases">
        <title>Draft genome sequence of Xylanibacillus composti strain K13.</title>
        <authorList>
            <person name="Uke A."/>
            <person name="Chhe C."/>
            <person name="Baramee S."/>
            <person name="Kosugi A."/>
        </authorList>
    </citation>
    <scope>NUCLEOTIDE SEQUENCE</scope>
    <source>
        <strain evidence="2">K13</strain>
    </source>
</reference>
<gene>
    <name evidence="2" type="ORF">XYCOK13_17840</name>
</gene>
<keyword evidence="3" id="KW-1185">Reference proteome</keyword>
<dbReference type="RefSeq" id="WP_213411778.1">
    <property type="nucleotide sequence ID" value="NZ_BOVK01000022.1"/>
</dbReference>
<keyword evidence="1" id="KW-0472">Membrane</keyword>
<comment type="caution">
    <text evidence="2">The sequence shown here is derived from an EMBL/GenBank/DDBJ whole genome shotgun (WGS) entry which is preliminary data.</text>
</comment>
<evidence type="ECO:0000256" key="1">
    <source>
        <dbReference type="SAM" id="Phobius"/>
    </source>
</evidence>
<evidence type="ECO:0000313" key="3">
    <source>
        <dbReference type="Proteomes" id="UP000677918"/>
    </source>
</evidence>